<gene>
    <name evidence="5" type="ORF">OMW55_02735</name>
</gene>
<dbReference type="Proteomes" id="UP001526246">
    <property type="component" value="Unassembled WGS sequence"/>
</dbReference>
<dbReference type="SMART" id="SM00342">
    <property type="entry name" value="HTH_ARAC"/>
    <property type="match status" value="1"/>
</dbReference>
<dbReference type="InterPro" id="IPR032783">
    <property type="entry name" value="AraC_lig"/>
</dbReference>
<keyword evidence="1" id="KW-0805">Transcription regulation</keyword>
<dbReference type="InterPro" id="IPR000073">
    <property type="entry name" value="AB_hydrolase_1"/>
</dbReference>
<comment type="caution">
    <text evidence="5">The sequence shown here is derived from an EMBL/GenBank/DDBJ whole genome shotgun (WGS) entry which is preliminary data.</text>
</comment>
<sequence length="596" mass="65387">MDVLSDILSSLHLTGGVILEGEAHGDWCVYSQLKPEDIAALFPNGGPVIAYHYVKQGRLFAQVEGQPPVKADAGSILLFPRNVRHRLFTSDAPKPIDSHDFIRGATERGLARFTIDGSGDAVEFYCGFLGVEAGEHPLLECLPAMLKVEDISEVRERWLEQNLAFLTTGQPSDEVVTRIAELLFAEAVRAYVDDLPEGDNGWLDGLRDPAVARALSIIHARFADDLDIELLAREAGVSRTVLGERFSALLGESPMRYCAKWRMRQAANLLREGKENTANIAYRVGFNSEAAFNRAFKREFGLPPAAWKRLGQREADAHAGPQPAPIRFAHSADGTRIAWTVSGQGDPLLMPGVWFHQIAEDGNSPLWGHWLTLATHGHRAYRADTRGCGQSELHPARWTFDAVVQDLECLASQAGDGPVDLLTFSNSAAIALAYAARHPERVKRMVLVAGYAQGVLARGDPSEIGVRTAAVEMGRQMLDRDPQAFGRMIGALVVPQASDELQEWCSARFCHPVFLNPDAQRCYGEIDVLDVLPTIRAPVLLVHSRGDRVSPLSGAELMARSLPDARLVPLDSDNHILTRTEPAWEVARAAVADFLR</sequence>
<evidence type="ECO:0000256" key="1">
    <source>
        <dbReference type="ARBA" id="ARBA00023015"/>
    </source>
</evidence>
<evidence type="ECO:0000313" key="5">
    <source>
        <dbReference type="EMBL" id="MCW3796723.1"/>
    </source>
</evidence>
<protein>
    <submittedName>
        <fullName evidence="5">Alpha/beta fold hydrolase</fullName>
    </submittedName>
</protein>
<dbReference type="PRINTS" id="PR00111">
    <property type="entry name" value="ABHYDROLASE"/>
</dbReference>
<evidence type="ECO:0000259" key="4">
    <source>
        <dbReference type="PROSITE" id="PS01124"/>
    </source>
</evidence>
<evidence type="ECO:0000256" key="2">
    <source>
        <dbReference type="ARBA" id="ARBA00023125"/>
    </source>
</evidence>
<keyword evidence="3" id="KW-0804">Transcription</keyword>
<dbReference type="EMBL" id="JAPDOB010000001">
    <property type="protein sequence ID" value="MCW3796723.1"/>
    <property type="molecule type" value="Genomic_DNA"/>
</dbReference>
<dbReference type="SUPFAM" id="SSF53474">
    <property type="entry name" value="alpha/beta-Hydrolases"/>
    <property type="match status" value="1"/>
</dbReference>
<dbReference type="GO" id="GO:0016787">
    <property type="term" value="F:hydrolase activity"/>
    <property type="evidence" value="ECO:0007669"/>
    <property type="project" value="UniProtKB-KW"/>
</dbReference>
<keyword evidence="2" id="KW-0238">DNA-binding</keyword>
<organism evidence="5 6">
    <name type="scientific">Sphingomonas arvum</name>
    <dbReference type="NCBI Taxonomy" id="2992113"/>
    <lineage>
        <taxon>Bacteria</taxon>
        <taxon>Pseudomonadati</taxon>
        <taxon>Pseudomonadota</taxon>
        <taxon>Alphaproteobacteria</taxon>
        <taxon>Sphingomonadales</taxon>
        <taxon>Sphingomonadaceae</taxon>
        <taxon>Sphingomonas</taxon>
    </lineage>
</organism>
<dbReference type="InterPro" id="IPR009057">
    <property type="entry name" value="Homeodomain-like_sf"/>
</dbReference>
<dbReference type="PANTHER" id="PTHR46796">
    <property type="entry name" value="HTH-TYPE TRANSCRIPTIONAL ACTIVATOR RHAS-RELATED"/>
    <property type="match status" value="1"/>
</dbReference>
<dbReference type="Gene3D" id="3.40.50.1820">
    <property type="entry name" value="alpha/beta hydrolase"/>
    <property type="match status" value="1"/>
</dbReference>
<keyword evidence="6" id="KW-1185">Reference proteome</keyword>
<feature type="domain" description="HTH araC/xylS-type" evidence="4">
    <location>
        <begin position="212"/>
        <end position="310"/>
    </location>
</feature>
<dbReference type="InterPro" id="IPR018060">
    <property type="entry name" value="HTH_AraC"/>
</dbReference>
<dbReference type="Pfam" id="PF12833">
    <property type="entry name" value="HTH_18"/>
    <property type="match status" value="1"/>
</dbReference>
<dbReference type="Pfam" id="PF12852">
    <property type="entry name" value="Cupin_6"/>
    <property type="match status" value="1"/>
</dbReference>
<dbReference type="Pfam" id="PF08386">
    <property type="entry name" value="Abhydrolase_4"/>
    <property type="match status" value="1"/>
</dbReference>
<evidence type="ECO:0000313" key="6">
    <source>
        <dbReference type="Proteomes" id="UP001526246"/>
    </source>
</evidence>
<dbReference type="Pfam" id="PF00561">
    <property type="entry name" value="Abhydrolase_1"/>
    <property type="match status" value="1"/>
</dbReference>
<keyword evidence="5" id="KW-0378">Hydrolase</keyword>
<dbReference type="InterPro" id="IPR013595">
    <property type="entry name" value="Pept_S33_TAP-like_C"/>
</dbReference>
<dbReference type="PANTHER" id="PTHR46796:SF7">
    <property type="entry name" value="ARAC FAMILY TRANSCRIPTIONAL REGULATOR"/>
    <property type="match status" value="1"/>
</dbReference>
<dbReference type="InterPro" id="IPR050204">
    <property type="entry name" value="AraC_XylS_family_regulators"/>
</dbReference>
<dbReference type="InterPro" id="IPR029058">
    <property type="entry name" value="AB_hydrolase_fold"/>
</dbReference>
<dbReference type="RefSeq" id="WP_264880633.1">
    <property type="nucleotide sequence ID" value="NZ_JAPDOB010000001.1"/>
</dbReference>
<dbReference type="SUPFAM" id="SSF46689">
    <property type="entry name" value="Homeodomain-like"/>
    <property type="match status" value="2"/>
</dbReference>
<dbReference type="Gene3D" id="1.10.10.60">
    <property type="entry name" value="Homeodomain-like"/>
    <property type="match status" value="2"/>
</dbReference>
<evidence type="ECO:0000256" key="3">
    <source>
        <dbReference type="ARBA" id="ARBA00023163"/>
    </source>
</evidence>
<accession>A0ABT3JCC5</accession>
<proteinExistence type="predicted"/>
<reference evidence="5 6" key="1">
    <citation type="submission" date="2022-10" db="EMBL/GenBank/DDBJ databases">
        <title>Sphingomonas sp.</title>
        <authorList>
            <person name="Jin C."/>
        </authorList>
    </citation>
    <scope>NUCLEOTIDE SEQUENCE [LARGE SCALE GENOMIC DNA]</scope>
    <source>
        <strain evidence="5 6">BN140010</strain>
    </source>
</reference>
<dbReference type="PROSITE" id="PS01124">
    <property type="entry name" value="HTH_ARAC_FAMILY_2"/>
    <property type="match status" value="1"/>
</dbReference>
<name>A0ABT3JCC5_9SPHN</name>